<accession>A0A9Q0K310</accession>
<sequence length="139" mass="15638">MELQSKGSADKDPAFIIHQAYNALFDEEEAIALSVWTVACICVSFRLENVRIIDVQLQISKIKFGSIKLAKKYMRRVAMELQSKGSADKDPAFIIHQAHNALFDEEEATALSAWTVACICGSFRLKNVGEWRDVSIHYS</sequence>
<dbReference type="OrthoDB" id="851268at2759"/>
<dbReference type="Proteomes" id="UP001141806">
    <property type="component" value="Unassembled WGS sequence"/>
</dbReference>
<reference evidence="1" key="1">
    <citation type="journal article" date="2023" name="Plant J.">
        <title>The genome of the king protea, Protea cynaroides.</title>
        <authorList>
            <person name="Chang J."/>
            <person name="Duong T.A."/>
            <person name="Schoeman C."/>
            <person name="Ma X."/>
            <person name="Roodt D."/>
            <person name="Barker N."/>
            <person name="Li Z."/>
            <person name="Van de Peer Y."/>
            <person name="Mizrachi E."/>
        </authorList>
    </citation>
    <scope>NUCLEOTIDE SEQUENCE</scope>
    <source>
        <tissue evidence="1">Young leaves</tissue>
    </source>
</reference>
<organism evidence="1 2">
    <name type="scientific">Protea cynaroides</name>
    <dbReference type="NCBI Taxonomy" id="273540"/>
    <lineage>
        <taxon>Eukaryota</taxon>
        <taxon>Viridiplantae</taxon>
        <taxon>Streptophyta</taxon>
        <taxon>Embryophyta</taxon>
        <taxon>Tracheophyta</taxon>
        <taxon>Spermatophyta</taxon>
        <taxon>Magnoliopsida</taxon>
        <taxon>Proteales</taxon>
        <taxon>Proteaceae</taxon>
        <taxon>Protea</taxon>
    </lineage>
</organism>
<dbReference type="EMBL" id="JAMYWD010000009">
    <property type="protein sequence ID" value="KAJ4960080.1"/>
    <property type="molecule type" value="Genomic_DNA"/>
</dbReference>
<gene>
    <name evidence="1" type="ORF">NE237_019990</name>
</gene>
<comment type="caution">
    <text evidence="1">The sequence shown here is derived from an EMBL/GenBank/DDBJ whole genome shotgun (WGS) entry which is preliminary data.</text>
</comment>
<protein>
    <submittedName>
        <fullName evidence="1">Uncharacterized protein</fullName>
    </submittedName>
</protein>
<dbReference type="AlphaFoldDB" id="A0A9Q0K310"/>
<keyword evidence="2" id="KW-1185">Reference proteome</keyword>
<evidence type="ECO:0000313" key="1">
    <source>
        <dbReference type="EMBL" id="KAJ4960080.1"/>
    </source>
</evidence>
<name>A0A9Q0K310_9MAGN</name>
<evidence type="ECO:0000313" key="2">
    <source>
        <dbReference type="Proteomes" id="UP001141806"/>
    </source>
</evidence>
<proteinExistence type="predicted"/>